<dbReference type="Pfam" id="PF00583">
    <property type="entry name" value="Acetyltransf_1"/>
    <property type="match status" value="1"/>
</dbReference>
<accession>A0A1T0CLW5</accession>
<name>A0A1T0CLW5_9GAMM</name>
<dbReference type="AlphaFoldDB" id="A0A1T0CLW5"/>
<dbReference type="STRING" id="470453.B0680_07120"/>
<evidence type="ECO:0000259" key="1">
    <source>
        <dbReference type="PROSITE" id="PS51186"/>
    </source>
</evidence>
<protein>
    <recommendedName>
        <fullName evidence="1">N-acetyltransferase domain-containing protein</fullName>
    </recommendedName>
</protein>
<dbReference type="InterPro" id="IPR000182">
    <property type="entry name" value="GNAT_dom"/>
</dbReference>
<keyword evidence="3" id="KW-1185">Reference proteome</keyword>
<sequence>MMDLQFKTPTLDDKARILTFRREFNAVFDAMHGANELNAFMDGGFVGWINYINAPAGTQWFEYQKVADSTYIALIDDVVVAIVHIRHTLNDALLQQGGHVGYSTHPAYQGRGIATRVLAFAVRTLNEMGVHKVLVTCQHDNLASARVIEKNGGILENILTKSNGVQVSRYWISER</sequence>
<dbReference type="Proteomes" id="UP000189800">
    <property type="component" value="Unassembled WGS sequence"/>
</dbReference>
<dbReference type="SUPFAM" id="SSF55729">
    <property type="entry name" value="Acyl-CoA N-acyltransferases (Nat)"/>
    <property type="match status" value="1"/>
</dbReference>
<dbReference type="CDD" id="cd04301">
    <property type="entry name" value="NAT_SF"/>
    <property type="match status" value="1"/>
</dbReference>
<dbReference type="InterPro" id="IPR016181">
    <property type="entry name" value="Acyl_CoA_acyltransferase"/>
</dbReference>
<dbReference type="EMBL" id="MUYU01000017">
    <property type="protein sequence ID" value="OOS23340.1"/>
    <property type="molecule type" value="Genomic_DNA"/>
</dbReference>
<proteinExistence type="predicted"/>
<dbReference type="Gene3D" id="3.40.630.30">
    <property type="match status" value="1"/>
</dbReference>
<evidence type="ECO:0000313" key="3">
    <source>
        <dbReference type="Proteomes" id="UP000189800"/>
    </source>
</evidence>
<evidence type="ECO:0000313" key="2">
    <source>
        <dbReference type="EMBL" id="OOS23340.1"/>
    </source>
</evidence>
<dbReference type="PROSITE" id="PS51186">
    <property type="entry name" value="GNAT"/>
    <property type="match status" value="1"/>
</dbReference>
<dbReference type="GO" id="GO:0016747">
    <property type="term" value="F:acyltransferase activity, transferring groups other than amino-acyl groups"/>
    <property type="evidence" value="ECO:0007669"/>
    <property type="project" value="InterPro"/>
</dbReference>
<reference evidence="2 3" key="1">
    <citation type="submission" date="2017-02" db="EMBL/GenBank/DDBJ databases">
        <title>Draft genome sequence of Moraxella pluranimalium CCUG 54913T type strain.</title>
        <authorList>
            <person name="Salva-Serra F."/>
            <person name="Engstrom-Jakobsson H."/>
            <person name="Thorell K."/>
            <person name="Jaen-Luchoro D."/>
            <person name="Gonzales-Siles L."/>
            <person name="Karlsson R."/>
            <person name="Yazdan S."/>
            <person name="Boulund F."/>
            <person name="Johnning A."/>
            <person name="Engstrand L."/>
            <person name="Kristiansson E."/>
            <person name="Moore E."/>
        </authorList>
    </citation>
    <scope>NUCLEOTIDE SEQUENCE [LARGE SCALE GENOMIC DNA]</scope>
    <source>
        <strain evidence="2 3">CCUG 54913</strain>
    </source>
</reference>
<dbReference type="PANTHER" id="PTHR39173:SF1">
    <property type="entry name" value="ACETYLTRANSFERASE"/>
    <property type="match status" value="1"/>
</dbReference>
<feature type="domain" description="N-acetyltransferase" evidence="1">
    <location>
        <begin position="4"/>
        <end position="175"/>
    </location>
</feature>
<comment type="caution">
    <text evidence="2">The sequence shown here is derived from an EMBL/GenBank/DDBJ whole genome shotgun (WGS) entry which is preliminary data.</text>
</comment>
<organism evidence="2 3">
    <name type="scientific">Moraxella pluranimalium</name>
    <dbReference type="NCBI Taxonomy" id="470453"/>
    <lineage>
        <taxon>Bacteria</taxon>
        <taxon>Pseudomonadati</taxon>
        <taxon>Pseudomonadota</taxon>
        <taxon>Gammaproteobacteria</taxon>
        <taxon>Moraxellales</taxon>
        <taxon>Moraxellaceae</taxon>
        <taxon>Moraxella</taxon>
    </lineage>
</organism>
<dbReference type="PANTHER" id="PTHR39173">
    <property type="entry name" value="ACETYLTRANSFERASE"/>
    <property type="match status" value="1"/>
</dbReference>
<gene>
    <name evidence="2" type="ORF">B0680_07120</name>
</gene>